<evidence type="ECO:0000313" key="1">
    <source>
        <dbReference type="EMBL" id="CBY19555.1"/>
    </source>
</evidence>
<dbReference type="FunCoup" id="E4XEQ8">
    <property type="interactions" value="24"/>
</dbReference>
<dbReference type="InParanoid" id="E4XEQ8"/>
<dbReference type="OrthoDB" id="4951845at2759"/>
<dbReference type="AlphaFoldDB" id="E4XEQ8"/>
<dbReference type="SUPFAM" id="SSF47616">
    <property type="entry name" value="GST C-terminal domain-like"/>
    <property type="match status" value="1"/>
</dbReference>
<keyword evidence="2" id="KW-1185">Reference proteome</keyword>
<dbReference type="Proteomes" id="UP000001307">
    <property type="component" value="Unassembled WGS sequence"/>
</dbReference>
<protein>
    <recommendedName>
        <fullName evidence="3">GST C-terminal domain-containing protein</fullName>
    </recommendedName>
</protein>
<reference evidence="1" key="1">
    <citation type="journal article" date="2010" name="Science">
        <title>Plasticity of animal genome architecture unmasked by rapid evolution of a pelagic tunicate.</title>
        <authorList>
            <person name="Denoeud F."/>
            <person name="Henriet S."/>
            <person name="Mungpakdee S."/>
            <person name="Aury J.M."/>
            <person name="Da Silva C."/>
            <person name="Brinkmann H."/>
            <person name="Mikhaleva J."/>
            <person name="Olsen L.C."/>
            <person name="Jubin C."/>
            <person name="Canestro C."/>
            <person name="Bouquet J.M."/>
            <person name="Danks G."/>
            <person name="Poulain J."/>
            <person name="Campsteijn C."/>
            <person name="Adamski M."/>
            <person name="Cross I."/>
            <person name="Yadetie F."/>
            <person name="Muffato M."/>
            <person name="Louis A."/>
            <person name="Butcher S."/>
            <person name="Tsagkogeorga G."/>
            <person name="Konrad A."/>
            <person name="Singh S."/>
            <person name="Jensen M.F."/>
            <person name="Cong E.H."/>
            <person name="Eikeseth-Otteraa H."/>
            <person name="Noel B."/>
            <person name="Anthouard V."/>
            <person name="Porcel B.M."/>
            <person name="Kachouri-Lafond R."/>
            <person name="Nishino A."/>
            <person name="Ugolini M."/>
            <person name="Chourrout P."/>
            <person name="Nishida H."/>
            <person name="Aasland R."/>
            <person name="Huzurbazar S."/>
            <person name="Westhof E."/>
            <person name="Delsuc F."/>
            <person name="Lehrach H."/>
            <person name="Reinhardt R."/>
            <person name="Weissenbach J."/>
            <person name="Roy S.W."/>
            <person name="Artiguenave F."/>
            <person name="Postlethwait J.H."/>
            <person name="Manak J.R."/>
            <person name="Thompson E.M."/>
            <person name="Jaillon O."/>
            <person name="Du Pasquier L."/>
            <person name="Boudinot P."/>
            <person name="Liberles D.A."/>
            <person name="Volff J.N."/>
            <person name="Philippe H."/>
            <person name="Lenhard B."/>
            <person name="Roest Crollius H."/>
            <person name="Wincker P."/>
            <person name="Chourrout D."/>
        </authorList>
    </citation>
    <scope>NUCLEOTIDE SEQUENCE [LARGE SCALE GENOMIC DNA]</scope>
</reference>
<organism evidence="1">
    <name type="scientific">Oikopleura dioica</name>
    <name type="common">Tunicate</name>
    <dbReference type="NCBI Taxonomy" id="34765"/>
    <lineage>
        <taxon>Eukaryota</taxon>
        <taxon>Metazoa</taxon>
        <taxon>Chordata</taxon>
        <taxon>Tunicata</taxon>
        <taxon>Appendicularia</taxon>
        <taxon>Copelata</taxon>
        <taxon>Oikopleuridae</taxon>
        <taxon>Oikopleura</taxon>
    </lineage>
</organism>
<dbReference type="InterPro" id="IPR050983">
    <property type="entry name" value="GST_Omega/HSP26"/>
</dbReference>
<dbReference type="PANTHER" id="PTHR43968">
    <property type="match status" value="1"/>
</dbReference>
<dbReference type="GO" id="GO:0006749">
    <property type="term" value="P:glutathione metabolic process"/>
    <property type="evidence" value="ECO:0007669"/>
    <property type="project" value="TreeGrafter"/>
</dbReference>
<evidence type="ECO:0000313" key="2">
    <source>
        <dbReference type="Proteomes" id="UP000001307"/>
    </source>
</evidence>
<dbReference type="InterPro" id="IPR036282">
    <property type="entry name" value="Glutathione-S-Trfase_C_sf"/>
</dbReference>
<gene>
    <name evidence="1" type="ORF">GSOID_T00008701001</name>
</gene>
<sequence length="215" mass="24715">MDTEITLYSTPGCVYAQQMRLCLASLGAPASLVADEALSGTVNVDGKNFQSILELGITLENIGIQFFPEEERKRERQLNIALGFNQRMIQIFGVMMEDNVHRNEAFHIFMESLAIFENELIRCGRYFGGRAPGFLDFFLFPYIQRIGVWTPEFLKGELVRIQAWRRRMKEEELVMTDVHKTTRSGLLKYAKQLRQTPAEVRAIKRLNSCGQLVED</sequence>
<dbReference type="GO" id="GO:0005737">
    <property type="term" value="C:cytoplasm"/>
    <property type="evidence" value="ECO:0007669"/>
    <property type="project" value="TreeGrafter"/>
</dbReference>
<dbReference type="GO" id="GO:0004364">
    <property type="term" value="F:glutathione transferase activity"/>
    <property type="evidence" value="ECO:0007669"/>
    <property type="project" value="TreeGrafter"/>
</dbReference>
<dbReference type="EMBL" id="FN653042">
    <property type="protein sequence ID" value="CBY19555.1"/>
    <property type="molecule type" value="Genomic_DNA"/>
</dbReference>
<proteinExistence type="predicted"/>
<name>E4XEQ8_OIKDI</name>
<dbReference type="Pfam" id="PF13410">
    <property type="entry name" value="GST_C_2"/>
    <property type="match status" value="1"/>
</dbReference>
<evidence type="ECO:0008006" key="3">
    <source>
        <dbReference type="Google" id="ProtNLM"/>
    </source>
</evidence>
<dbReference type="GO" id="GO:0045174">
    <property type="term" value="F:glutathione dehydrogenase (ascorbate) activity"/>
    <property type="evidence" value="ECO:0007669"/>
    <property type="project" value="TreeGrafter"/>
</dbReference>
<accession>E4XEQ8</accession>
<dbReference type="Gene3D" id="1.20.1050.10">
    <property type="match status" value="1"/>
</dbReference>
<dbReference type="PANTHER" id="PTHR43968:SF6">
    <property type="entry name" value="GLUTATHIONE S-TRANSFERASE OMEGA"/>
    <property type="match status" value="1"/>
</dbReference>